<evidence type="ECO:0000256" key="5">
    <source>
        <dbReference type="ARBA" id="ARBA00022980"/>
    </source>
</evidence>
<dbReference type="Pfam" id="PF01479">
    <property type="entry name" value="S4"/>
    <property type="match status" value="1"/>
</dbReference>
<evidence type="ECO:0000256" key="1">
    <source>
        <dbReference type="ARBA" id="ARBA00006194"/>
    </source>
</evidence>
<evidence type="ECO:0000256" key="3">
    <source>
        <dbReference type="ARBA" id="ARBA00022730"/>
    </source>
</evidence>
<dbReference type="InterPro" id="IPR002942">
    <property type="entry name" value="S4_RNA-bd"/>
</dbReference>
<feature type="domain" description="Small ribosomal subunit protein uS4 N-terminal" evidence="10">
    <location>
        <begin position="67"/>
        <end position="156"/>
    </location>
</feature>
<gene>
    <name evidence="11" type="ORF">DSTB1V02_LOCUS15055</name>
</gene>
<dbReference type="SUPFAM" id="SSF53137">
    <property type="entry name" value="Translational machinery components"/>
    <property type="match status" value="1"/>
</dbReference>
<evidence type="ECO:0008006" key="13">
    <source>
        <dbReference type="Google" id="ProtNLM"/>
    </source>
</evidence>
<dbReference type="InterPro" id="IPR036967">
    <property type="entry name" value="Ribosomal_uS11_sf"/>
</dbReference>
<dbReference type="PANTHER" id="PTHR11831">
    <property type="entry name" value="30S 40S RIBOSOMAL PROTEIN"/>
    <property type="match status" value="1"/>
</dbReference>
<protein>
    <recommendedName>
        <fullName evidence="13">Ribosomal protein S4</fullName>
    </recommendedName>
</protein>
<dbReference type="Gene3D" id="3.30.420.80">
    <property type="entry name" value="Ribosomal protein S11"/>
    <property type="match status" value="1"/>
</dbReference>
<evidence type="ECO:0000256" key="2">
    <source>
        <dbReference type="ARBA" id="ARBA00007465"/>
    </source>
</evidence>
<comment type="similarity">
    <text evidence="1">Belongs to the universal ribosomal protein uS11 family.</text>
</comment>
<evidence type="ECO:0000256" key="6">
    <source>
        <dbReference type="ARBA" id="ARBA00023274"/>
    </source>
</evidence>
<dbReference type="GO" id="GO:0042274">
    <property type="term" value="P:ribosomal small subunit biogenesis"/>
    <property type="evidence" value="ECO:0007669"/>
    <property type="project" value="TreeGrafter"/>
</dbReference>
<evidence type="ECO:0000256" key="8">
    <source>
        <dbReference type="RuleBase" id="RU003699"/>
    </source>
</evidence>
<feature type="non-terminal residue" evidence="11">
    <location>
        <position position="264"/>
    </location>
</feature>
<dbReference type="Pfam" id="PF00411">
    <property type="entry name" value="Ribosomal_S11"/>
    <property type="match status" value="1"/>
</dbReference>
<dbReference type="SMART" id="SM00363">
    <property type="entry name" value="S4"/>
    <property type="match status" value="1"/>
</dbReference>
<reference evidence="11" key="1">
    <citation type="submission" date="2020-11" db="EMBL/GenBank/DDBJ databases">
        <authorList>
            <person name="Tran Van P."/>
        </authorList>
    </citation>
    <scope>NUCLEOTIDE SEQUENCE</scope>
</reference>
<dbReference type="Pfam" id="PF00163">
    <property type="entry name" value="Ribosomal_S4"/>
    <property type="match status" value="1"/>
</dbReference>
<dbReference type="FunFam" id="3.10.290.10:FF:000001">
    <property type="entry name" value="30S ribosomal protein S4"/>
    <property type="match status" value="1"/>
</dbReference>
<dbReference type="InterPro" id="IPR005709">
    <property type="entry name" value="Ribosomal_uS4_bac-type"/>
</dbReference>
<keyword evidence="4 7" id="KW-0694">RNA-binding</keyword>
<dbReference type="EMBL" id="CAJPEV010022503">
    <property type="protein sequence ID" value="CAG0908257.1"/>
    <property type="molecule type" value="Genomic_DNA"/>
</dbReference>
<dbReference type="EMBL" id="LR922021">
    <property type="protein sequence ID" value="CAD7255310.1"/>
    <property type="molecule type" value="Genomic_DNA"/>
</dbReference>
<dbReference type="Pfam" id="PF17963">
    <property type="entry name" value="Big_9"/>
    <property type="match status" value="1"/>
</dbReference>
<dbReference type="NCBIfam" id="TIGR01017">
    <property type="entry name" value="rpsD_bact"/>
    <property type="match status" value="1"/>
</dbReference>
<dbReference type="GO" id="GO:0015935">
    <property type="term" value="C:small ribosomal subunit"/>
    <property type="evidence" value="ECO:0007669"/>
    <property type="project" value="InterPro"/>
</dbReference>
<feature type="non-terminal residue" evidence="11">
    <location>
        <position position="1"/>
    </location>
</feature>
<dbReference type="GO" id="GO:0003735">
    <property type="term" value="F:structural constituent of ribosome"/>
    <property type="evidence" value="ECO:0007669"/>
    <property type="project" value="InterPro"/>
</dbReference>
<dbReference type="InterPro" id="IPR018079">
    <property type="entry name" value="Ribosomal_uS4_CS"/>
</dbReference>
<keyword evidence="3 7" id="KW-0699">rRNA-binding</keyword>
<keyword evidence="6 8" id="KW-0687">Ribonucleoprotein</keyword>
<dbReference type="PROSITE" id="PS50889">
    <property type="entry name" value="S4"/>
    <property type="match status" value="1"/>
</dbReference>
<dbReference type="Gene3D" id="3.10.290.10">
    <property type="entry name" value="RNA-binding S4 domain"/>
    <property type="match status" value="1"/>
</dbReference>
<dbReference type="OrthoDB" id="8110981at2759"/>
<dbReference type="Gene3D" id="1.10.1050.10">
    <property type="entry name" value="Ribosomal Protein S4 Delta 41, Chain A, domain 1"/>
    <property type="match status" value="1"/>
</dbReference>
<dbReference type="InterPro" id="IPR022801">
    <property type="entry name" value="Ribosomal_uS4"/>
</dbReference>
<dbReference type="InterPro" id="IPR001971">
    <property type="entry name" value="Ribosomal_uS11"/>
</dbReference>
<name>A0A7R9AK95_9CRUS</name>
<keyword evidence="12" id="KW-1185">Reference proteome</keyword>
<dbReference type="InterPro" id="IPR036986">
    <property type="entry name" value="S4_RNA-bd_sf"/>
</dbReference>
<keyword evidence="5 8" id="KW-0689">Ribosomal protein</keyword>
<dbReference type="GO" id="GO:0019843">
    <property type="term" value="F:rRNA binding"/>
    <property type="evidence" value="ECO:0007669"/>
    <property type="project" value="UniProtKB-KW"/>
</dbReference>
<dbReference type="GO" id="GO:0006412">
    <property type="term" value="P:translation"/>
    <property type="evidence" value="ECO:0007669"/>
    <property type="project" value="InterPro"/>
</dbReference>
<sequence>AASDAGQKAYDAGLRKVEVFVKGPGGGRESAIRAVSNIGIEVTVIRDITPLPHNGCRPPKKRRKMARYTGPRTKKARTFGDAIYGYDKAYEKRKYPPGQHGNGRKRGTKSEYAIQLKEKQKAKYTYGVLERQFYKTFAEAARKHGVTGDNLLKLLEQRLDNTVYRLGFAPTRSSARQLVAHKHITVNGRILNVPSYTVKVGDVISIREKSKNLDLVLDTLSQPTHGTITSFDPITGIFTYVPNDDFYGPDYFTYVLCDEGNPVY</sequence>
<comment type="similarity">
    <text evidence="2 8">Belongs to the universal ribosomal protein uS4 family.</text>
</comment>
<dbReference type="HAMAP" id="MF_01306_B">
    <property type="entry name" value="Ribosomal_uS4_B"/>
    <property type="match status" value="1"/>
</dbReference>
<dbReference type="AlphaFoldDB" id="A0A7R9AK95"/>
<dbReference type="Proteomes" id="UP000677054">
    <property type="component" value="Unassembled WGS sequence"/>
</dbReference>
<dbReference type="NCBIfam" id="NF003717">
    <property type="entry name" value="PRK05327.1"/>
    <property type="match status" value="1"/>
</dbReference>
<dbReference type="SUPFAM" id="SSF55174">
    <property type="entry name" value="Alpha-L RNA-binding motif"/>
    <property type="match status" value="1"/>
</dbReference>
<accession>A0A7R9AK95</accession>
<evidence type="ECO:0000313" key="12">
    <source>
        <dbReference type="Proteomes" id="UP000677054"/>
    </source>
</evidence>
<organism evidence="11">
    <name type="scientific">Darwinula stevensoni</name>
    <dbReference type="NCBI Taxonomy" id="69355"/>
    <lineage>
        <taxon>Eukaryota</taxon>
        <taxon>Metazoa</taxon>
        <taxon>Ecdysozoa</taxon>
        <taxon>Arthropoda</taxon>
        <taxon>Crustacea</taxon>
        <taxon>Oligostraca</taxon>
        <taxon>Ostracoda</taxon>
        <taxon>Podocopa</taxon>
        <taxon>Podocopida</taxon>
        <taxon>Darwinulocopina</taxon>
        <taxon>Darwinuloidea</taxon>
        <taxon>Darwinulidae</taxon>
        <taxon>Darwinula</taxon>
    </lineage>
</organism>
<feature type="domain" description="RNA-binding S4" evidence="9">
    <location>
        <begin position="157"/>
        <end position="221"/>
    </location>
</feature>
<evidence type="ECO:0000256" key="4">
    <source>
        <dbReference type="ARBA" id="ARBA00022884"/>
    </source>
</evidence>
<proteinExistence type="inferred from homology"/>
<dbReference type="PANTHER" id="PTHR11831:SF4">
    <property type="entry name" value="SMALL RIBOSOMAL SUBUNIT PROTEIN US4M"/>
    <property type="match status" value="1"/>
</dbReference>
<dbReference type="SMART" id="SM01390">
    <property type="entry name" value="Ribosomal_S4"/>
    <property type="match status" value="1"/>
</dbReference>
<dbReference type="CDD" id="cd00165">
    <property type="entry name" value="S4"/>
    <property type="match status" value="1"/>
</dbReference>
<dbReference type="PROSITE" id="PS00632">
    <property type="entry name" value="RIBOSOMAL_S4"/>
    <property type="match status" value="1"/>
</dbReference>
<evidence type="ECO:0000313" key="11">
    <source>
        <dbReference type="EMBL" id="CAD7255310.1"/>
    </source>
</evidence>
<evidence type="ECO:0000259" key="9">
    <source>
        <dbReference type="SMART" id="SM00363"/>
    </source>
</evidence>
<evidence type="ECO:0000256" key="7">
    <source>
        <dbReference type="PROSITE-ProRule" id="PRU00182"/>
    </source>
</evidence>
<evidence type="ECO:0000259" key="10">
    <source>
        <dbReference type="SMART" id="SM01390"/>
    </source>
</evidence>
<dbReference type="InterPro" id="IPR001912">
    <property type="entry name" value="Ribosomal_uS4_N"/>
</dbReference>